<dbReference type="SUPFAM" id="SSF81383">
    <property type="entry name" value="F-box domain"/>
    <property type="match status" value="1"/>
</dbReference>
<accession>A0A9P6F9Q2</accession>
<keyword evidence="2" id="KW-1185">Reference proteome</keyword>
<dbReference type="SUPFAM" id="SSF52047">
    <property type="entry name" value="RNI-like"/>
    <property type="match status" value="1"/>
</dbReference>
<dbReference type="AlphaFoldDB" id="A0A9P6F9Q2"/>
<evidence type="ECO:0008006" key="3">
    <source>
        <dbReference type="Google" id="ProtNLM"/>
    </source>
</evidence>
<dbReference type="EMBL" id="JAAAXW010000067">
    <property type="protein sequence ID" value="KAF9545717.1"/>
    <property type="molecule type" value="Genomic_DNA"/>
</dbReference>
<evidence type="ECO:0000313" key="2">
    <source>
        <dbReference type="Proteomes" id="UP000723463"/>
    </source>
</evidence>
<evidence type="ECO:0000313" key="1">
    <source>
        <dbReference type="EMBL" id="KAF9545717.1"/>
    </source>
</evidence>
<dbReference type="InterPro" id="IPR036047">
    <property type="entry name" value="F-box-like_dom_sf"/>
</dbReference>
<name>A0A9P6F9Q2_9FUNG</name>
<reference evidence="1" key="1">
    <citation type="journal article" date="2020" name="Fungal Divers.">
        <title>Resolving the Mortierellaceae phylogeny through synthesis of multi-gene phylogenetics and phylogenomics.</title>
        <authorList>
            <person name="Vandepol N."/>
            <person name="Liber J."/>
            <person name="Desiro A."/>
            <person name="Na H."/>
            <person name="Kennedy M."/>
            <person name="Barry K."/>
            <person name="Grigoriev I.V."/>
            <person name="Miller A.N."/>
            <person name="O'Donnell K."/>
            <person name="Stajich J.E."/>
            <person name="Bonito G."/>
        </authorList>
    </citation>
    <scope>NUCLEOTIDE SEQUENCE</scope>
    <source>
        <strain evidence="1">NRRL 2591</strain>
    </source>
</reference>
<sequence>MPHIPTEVLLAIGELLDGRSLVACLQVTQDWHDTLRHFVWTTISERQWTHYDFPPASWIPLIDYDGPLIASQEQRKAKVEWGLQQTRSLTFYNNNALANKLHWCRKSRLPRQILMIQLVHVVQRTPNLVRFSLVMMYHGPDDINLATMLELLHKMPKLEAVEIDLPYRRRLAPIKGHFRLFARLKELKIGGDWYRGVKTLGPAPDKTMPWNLKHLTIDRLDMSFFRFCPSLERLTFSSFISGYSDPETLEVREVIVGQLRQLTKLVTIIFEENYHHPEYEYKIQKEKTRTGEDRWALTSDDVVRIYSLVQLLHMI</sequence>
<proteinExistence type="predicted"/>
<comment type="caution">
    <text evidence="1">The sequence shown here is derived from an EMBL/GenBank/DDBJ whole genome shotgun (WGS) entry which is preliminary data.</text>
</comment>
<dbReference type="Proteomes" id="UP000723463">
    <property type="component" value="Unassembled WGS sequence"/>
</dbReference>
<protein>
    <recommendedName>
        <fullName evidence="3">F-box domain-containing protein</fullName>
    </recommendedName>
</protein>
<gene>
    <name evidence="1" type="ORF">EC957_010580</name>
</gene>
<organism evidence="1 2">
    <name type="scientific">Mortierella hygrophila</name>
    <dbReference type="NCBI Taxonomy" id="979708"/>
    <lineage>
        <taxon>Eukaryota</taxon>
        <taxon>Fungi</taxon>
        <taxon>Fungi incertae sedis</taxon>
        <taxon>Mucoromycota</taxon>
        <taxon>Mortierellomycotina</taxon>
        <taxon>Mortierellomycetes</taxon>
        <taxon>Mortierellales</taxon>
        <taxon>Mortierellaceae</taxon>
        <taxon>Mortierella</taxon>
    </lineage>
</organism>